<dbReference type="EMBL" id="LGRN01000258">
    <property type="protein sequence ID" value="OJD13915.1"/>
    <property type="molecule type" value="Genomic_DNA"/>
</dbReference>
<dbReference type="OrthoDB" id="4188439at2759"/>
<evidence type="ECO:0000256" key="1">
    <source>
        <dbReference type="SAM" id="MobiDB-lite"/>
    </source>
</evidence>
<sequence>MSATGSPLTPYPHASAGYQWSKNELETGAADNAVQAAQPPTESPRSMNENLTQKKAHSRSKYLTDVEQMDSAVSQPITKLGRSESLASDYRKAATLENTVPAAQPLTDMLAFSENSKLDTGLSQRTDMTTAETRAAITPRAMHGVDLSEGPKFCPTRELQMSRRGFCAQVTLLLIAVLPLLLIPVFCIFGFVELWIPKIGDEHSEAQHQPAATFGPVTELSMPGEQRTMPLTSGLVESTKAVNDPAISIYPSLVEPKGGISP</sequence>
<evidence type="ECO:0000256" key="2">
    <source>
        <dbReference type="SAM" id="Phobius"/>
    </source>
</evidence>
<dbReference type="AlphaFoldDB" id="A0A1J9Q161"/>
<proteinExistence type="predicted"/>
<gene>
    <name evidence="3" type="ORF">AJ78_05678</name>
</gene>
<accession>A0A1J9Q161</accession>
<name>A0A1J9Q161_9EURO</name>
<reference evidence="3 4" key="1">
    <citation type="submission" date="2015-07" db="EMBL/GenBank/DDBJ databases">
        <title>Emmonsia species relationships and genome sequence.</title>
        <authorList>
            <consortium name="The Broad Institute Genomics Platform"/>
            <person name="Cuomo C.A."/>
            <person name="Munoz J.F."/>
            <person name="Imamovic A."/>
            <person name="Priest M.E."/>
            <person name="Young S."/>
            <person name="Clay O.K."/>
            <person name="McEwen J.G."/>
        </authorList>
    </citation>
    <scope>NUCLEOTIDE SEQUENCE [LARGE SCALE GENOMIC DNA]</scope>
    <source>
        <strain evidence="3 4">UAMH 9510</strain>
    </source>
</reference>
<keyword evidence="2" id="KW-0812">Transmembrane</keyword>
<comment type="caution">
    <text evidence="3">The sequence shown here is derived from an EMBL/GenBank/DDBJ whole genome shotgun (WGS) entry which is preliminary data.</text>
</comment>
<keyword evidence="4" id="KW-1185">Reference proteome</keyword>
<dbReference type="Proteomes" id="UP000182235">
    <property type="component" value="Unassembled WGS sequence"/>
</dbReference>
<keyword evidence="2" id="KW-0472">Membrane</keyword>
<protein>
    <recommendedName>
        <fullName evidence="5">Transmembrane protein</fullName>
    </recommendedName>
</protein>
<dbReference type="VEuPathDB" id="FungiDB:AJ78_05678"/>
<evidence type="ECO:0000313" key="4">
    <source>
        <dbReference type="Proteomes" id="UP000182235"/>
    </source>
</evidence>
<keyword evidence="2" id="KW-1133">Transmembrane helix</keyword>
<evidence type="ECO:0000313" key="3">
    <source>
        <dbReference type="EMBL" id="OJD13915.1"/>
    </source>
</evidence>
<feature type="compositionally biased region" description="Polar residues" evidence="1">
    <location>
        <begin position="38"/>
        <end position="53"/>
    </location>
</feature>
<feature type="region of interest" description="Disordered" evidence="1">
    <location>
        <begin position="1"/>
        <end position="60"/>
    </location>
</feature>
<feature type="transmembrane region" description="Helical" evidence="2">
    <location>
        <begin position="170"/>
        <end position="196"/>
    </location>
</feature>
<evidence type="ECO:0008006" key="5">
    <source>
        <dbReference type="Google" id="ProtNLM"/>
    </source>
</evidence>
<organism evidence="3 4">
    <name type="scientific">Emergomyces pasteurianus Ep9510</name>
    <dbReference type="NCBI Taxonomy" id="1447872"/>
    <lineage>
        <taxon>Eukaryota</taxon>
        <taxon>Fungi</taxon>
        <taxon>Dikarya</taxon>
        <taxon>Ascomycota</taxon>
        <taxon>Pezizomycotina</taxon>
        <taxon>Eurotiomycetes</taxon>
        <taxon>Eurotiomycetidae</taxon>
        <taxon>Onygenales</taxon>
        <taxon>Ajellomycetaceae</taxon>
        <taxon>Emergomyces</taxon>
    </lineage>
</organism>